<dbReference type="PANTHER" id="PTHR30590">
    <property type="entry name" value="INNER MEMBRANE PROTEIN"/>
    <property type="match status" value="1"/>
</dbReference>
<protein>
    <recommendedName>
        <fullName evidence="2">DUF418 domain-containing protein</fullName>
    </recommendedName>
</protein>
<feature type="transmembrane region" description="Helical" evidence="1">
    <location>
        <begin position="148"/>
        <end position="172"/>
    </location>
</feature>
<feature type="transmembrane region" description="Helical" evidence="1">
    <location>
        <begin position="305"/>
        <end position="329"/>
    </location>
</feature>
<evidence type="ECO:0000313" key="3">
    <source>
        <dbReference type="EMBL" id="MBE1525230.1"/>
    </source>
</evidence>
<keyword evidence="1" id="KW-0812">Transmembrane</keyword>
<reference evidence="3 4" key="1">
    <citation type="submission" date="2020-10" db="EMBL/GenBank/DDBJ databases">
        <title>Sequencing the genomes of 1000 actinobacteria strains.</title>
        <authorList>
            <person name="Klenk H.-P."/>
        </authorList>
    </citation>
    <scope>NUCLEOTIDE SEQUENCE [LARGE SCALE GENOMIC DNA]</scope>
    <source>
        <strain evidence="3 4">DSM 15666</strain>
    </source>
</reference>
<dbReference type="PANTHER" id="PTHR30590:SF2">
    <property type="entry name" value="INNER MEMBRANE PROTEIN"/>
    <property type="match status" value="1"/>
</dbReference>
<organism evidence="3 4">
    <name type="scientific">Nesterenkonia lutea</name>
    <dbReference type="NCBI Taxonomy" id="272919"/>
    <lineage>
        <taxon>Bacteria</taxon>
        <taxon>Bacillati</taxon>
        <taxon>Actinomycetota</taxon>
        <taxon>Actinomycetes</taxon>
        <taxon>Micrococcales</taxon>
        <taxon>Micrococcaceae</taxon>
        <taxon>Nesterenkonia</taxon>
    </lineage>
</organism>
<feature type="transmembrane region" description="Helical" evidence="1">
    <location>
        <begin position="73"/>
        <end position="91"/>
    </location>
</feature>
<keyword evidence="1" id="KW-1133">Transmembrane helix</keyword>
<comment type="caution">
    <text evidence="3">The sequence shown here is derived from an EMBL/GenBank/DDBJ whole genome shotgun (WGS) entry which is preliminary data.</text>
</comment>
<feature type="transmembrane region" description="Helical" evidence="1">
    <location>
        <begin position="12"/>
        <end position="28"/>
    </location>
</feature>
<name>A0ABR9JH17_9MICC</name>
<dbReference type="InterPro" id="IPR007349">
    <property type="entry name" value="DUF418"/>
</dbReference>
<feature type="transmembrane region" description="Helical" evidence="1">
    <location>
        <begin position="378"/>
        <end position="397"/>
    </location>
</feature>
<feature type="domain" description="DUF418" evidence="2">
    <location>
        <begin position="253"/>
        <end position="420"/>
    </location>
</feature>
<sequence length="430" mass="45022">MQRLHAVDALRALALLGILAVNIWYFAFPENLTGAGGARSAGLTSETVGQGAGALADHWVVFAVTAIFEGKSYVIFSFLFGLSFVLQWGSAHRAGASEVTRSVRRFIGLIILGLLHGIFLFVGDILLAYALLGFALLGLRRIRARTALLLAAGLWVAVALAILGLGMLTLVLESSMTMGEGGGAMDVSMLTGSVQEARDAYTGGLGSYLIFQLSAYVLVAPSTLIVQGPVALAAFLLGLVLGRGRVLERIISGEATTARLLWLMIPTLAVGGALSLTAAWLTWGAPWAPEDSGGPAGGGIGLETLSAGLIFLAGPLQATGYVVGALLILRHRRFGWLVRALAPAGRMSLSNYLGQSLVLAVMFSALGSPVGLGLAGELSASQVGLVVVVLWAVQLTLSQLWLRRFARGPVEIPLRAWTYADPKAQNHPSA</sequence>
<dbReference type="Pfam" id="PF04235">
    <property type="entry name" value="DUF418"/>
    <property type="match status" value="1"/>
</dbReference>
<feature type="transmembrane region" description="Helical" evidence="1">
    <location>
        <begin position="48"/>
        <end position="68"/>
    </location>
</feature>
<feature type="transmembrane region" description="Helical" evidence="1">
    <location>
        <begin position="349"/>
        <end position="372"/>
    </location>
</feature>
<dbReference type="Proteomes" id="UP000643525">
    <property type="component" value="Unassembled WGS sequence"/>
</dbReference>
<gene>
    <name evidence="3" type="ORF">H4W27_002348</name>
</gene>
<dbReference type="EMBL" id="JADBED010000001">
    <property type="protein sequence ID" value="MBE1525230.1"/>
    <property type="molecule type" value="Genomic_DNA"/>
</dbReference>
<proteinExistence type="predicted"/>
<keyword evidence="1" id="KW-0472">Membrane</keyword>
<evidence type="ECO:0000259" key="2">
    <source>
        <dbReference type="Pfam" id="PF04235"/>
    </source>
</evidence>
<feature type="transmembrane region" description="Helical" evidence="1">
    <location>
        <begin position="215"/>
        <end position="240"/>
    </location>
</feature>
<feature type="transmembrane region" description="Helical" evidence="1">
    <location>
        <begin position="260"/>
        <end position="285"/>
    </location>
</feature>
<dbReference type="InterPro" id="IPR052529">
    <property type="entry name" value="Bact_Transport_Assoc"/>
</dbReference>
<dbReference type="RefSeq" id="WP_192596120.1">
    <property type="nucleotide sequence ID" value="NZ_BAAALJ010000013.1"/>
</dbReference>
<keyword evidence="4" id="KW-1185">Reference proteome</keyword>
<feature type="transmembrane region" description="Helical" evidence="1">
    <location>
        <begin position="106"/>
        <end position="136"/>
    </location>
</feature>
<evidence type="ECO:0000256" key="1">
    <source>
        <dbReference type="SAM" id="Phobius"/>
    </source>
</evidence>
<evidence type="ECO:0000313" key="4">
    <source>
        <dbReference type="Proteomes" id="UP000643525"/>
    </source>
</evidence>
<accession>A0ABR9JH17</accession>